<evidence type="ECO:0000259" key="1">
    <source>
        <dbReference type="PROSITE" id="PS50800"/>
    </source>
</evidence>
<comment type="caution">
    <text evidence="2">The sequence shown here is derived from an EMBL/GenBank/DDBJ whole genome shotgun (WGS) entry which is preliminary data.</text>
</comment>
<gene>
    <name evidence="2" type="ORF">DPMN_045494</name>
</gene>
<dbReference type="InterPro" id="IPR003034">
    <property type="entry name" value="SAP_dom"/>
</dbReference>
<dbReference type="Pfam" id="PF02037">
    <property type="entry name" value="SAP"/>
    <property type="match status" value="1"/>
</dbReference>
<reference evidence="2" key="1">
    <citation type="journal article" date="2019" name="bioRxiv">
        <title>The Genome of the Zebra Mussel, Dreissena polymorpha: A Resource for Invasive Species Research.</title>
        <authorList>
            <person name="McCartney M.A."/>
            <person name="Auch B."/>
            <person name="Kono T."/>
            <person name="Mallez S."/>
            <person name="Zhang Y."/>
            <person name="Obille A."/>
            <person name="Becker A."/>
            <person name="Abrahante J.E."/>
            <person name="Garbe J."/>
            <person name="Badalamenti J.P."/>
            <person name="Herman A."/>
            <person name="Mangelson H."/>
            <person name="Liachko I."/>
            <person name="Sullivan S."/>
            <person name="Sone E.D."/>
            <person name="Koren S."/>
            <person name="Silverstein K.A.T."/>
            <person name="Beckman K.B."/>
            <person name="Gohl D.M."/>
        </authorList>
    </citation>
    <scope>NUCLEOTIDE SEQUENCE</scope>
    <source>
        <strain evidence="2">Duluth1</strain>
        <tissue evidence="2">Whole animal</tissue>
    </source>
</reference>
<reference evidence="2" key="2">
    <citation type="submission" date="2020-11" db="EMBL/GenBank/DDBJ databases">
        <authorList>
            <person name="McCartney M.A."/>
            <person name="Auch B."/>
            <person name="Kono T."/>
            <person name="Mallez S."/>
            <person name="Becker A."/>
            <person name="Gohl D.M."/>
            <person name="Silverstein K.A.T."/>
            <person name="Koren S."/>
            <person name="Bechman K.B."/>
            <person name="Herman A."/>
            <person name="Abrahante J.E."/>
            <person name="Garbe J."/>
        </authorList>
    </citation>
    <scope>NUCLEOTIDE SEQUENCE</scope>
    <source>
        <strain evidence="2">Duluth1</strain>
        <tissue evidence="2">Whole animal</tissue>
    </source>
</reference>
<dbReference type="SUPFAM" id="SSF68906">
    <property type="entry name" value="SAP domain"/>
    <property type="match status" value="1"/>
</dbReference>
<dbReference type="Proteomes" id="UP000828390">
    <property type="component" value="Unassembled WGS sequence"/>
</dbReference>
<accession>A0A9D4I1F8</accession>
<name>A0A9D4I1F8_DREPO</name>
<organism evidence="2 3">
    <name type="scientific">Dreissena polymorpha</name>
    <name type="common">Zebra mussel</name>
    <name type="synonym">Mytilus polymorpha</name>
    <dbReference type="NCBI Taxonomy" id="45954"/>
    <lineage>
        <taxon>Eukaryota</taxon>
        <taxon>Metazoa</taxon>
        <taxon>Spiralia</taxon>
        <taxon>Lophotrochozoa</taxon>
        <taxon>Mollusca</taxon>
        <taxon>Bivalvia</taxon>
        <taxon>Autobranchia</taxon>
        <taxon>Heteroconchia</taxon>
        <taxon>Euheterodonta</taxon>
        <taxon>Imparidentia</taxon>
        <taxon>Neoheterodontei</taxon>
        <taxon>Myida</taxon>
        <taxon>Dreissenoidea</taxon>
        <taxon>Dreissenidae</taxon>
        <taxon>Dreissena</taxon>
    </lineage>
</organism>
<dbReference type="PROSITE" id="PS50800">
    <property type="entry name" value="SAP"/>
    <property type="match status" value="1"/>
</dbReference>
<dbReference type="EMBL" id="JAIWYP010000011">
    <property type="protein sequence ID" value="KAH3738851.1"/>
    <property type="molecule type" value="Genomic_DNA"/>
</dbReference>
<protein>
    <recommendedName>
        <fullName evidence="1">SAP domain-containing protein</fullName>
    </recommendedName>
</protein>
<dbReference type="Gene3D" id="1.10.720.30">
    <property type="entry name" value="SAP domain"/>
    <property type="match status" value="1"/>
</dbReference>
<evidence type="ECO:0000313" key="3">
    <source>
        <dbReference type="Proteomes" id="UP000828390"/>
    </source>
</evidence>
<dbReference type="AlphaFoldDB" id="A0A9D4I1F8"/>
<feature type="domain" description="SAP" evidence="1">
    <location>
        <begin position="17"/>
        <end position="51"/>
    </location>
</feature>
<dbReference type="SMART" id="SM00513">
    <property type="entry name" value="SAP"/>
    <property type="match status" value="1"/>
</dbReference>
<evidence type="ECO:0000313" key="2">
    <source>
        <dbReference type="EMBL" id="KAH3738851.1"/>
    </source>
</evidence>
<sequence length="149" mass="17009">MASKLKAMDNSDKDFDVNKANCAQLRQHLRQHGLPVSGSKKELIERVNGSFEIGKQPLEVLRLHDENLNTERARSRLLTPLGEKLPEVKSITSGWSIDVNLIPYFSDNDLYNYLVLNNQRAMMASQLVPKKVEGKSVLFRWTCTFCYVP</sequence>
<proteinExistence type="predicted"/>
<dbReference type="InterPro" id="IPR036361">
    <property type="entry name" value="SAP_dom_sf"/>
</dbReference>
<keyword evidence="3" id="KW-1185">Reference proteome</keyword>